<organism evidence="4 5">
    <name type="scientific">Pachysolen tannophilus NRRL Y-2460</name>
    <dbReference type="NCBI Taxonomy" id="669874"/>
    <lineage>
        <taxon>Eukaryota</taxon>
        <taxon>Fungi</taxon>
        <taxon>Dikarya</taxon>
        <taxon>Ascomycota</taxon>
        <taxon>Saccharomycotina</taxon>
        <taxon>Pichiomycetes</taxon>
        <taxon>Pachysolenaceae</taxon>
        <taxon>Pachysolen</taxon>
    </lineage>
</organism>
<keyword evidence="2" id="KW-1133">Transmembrane helix</keyword>
<name>A0A1E4TU46_PACTA</name>
<feature type="transmembrane region" description="Helical" evidence="2">
    <location>
        <begin position="283"/>
        <end position="307"/>
    </location>
</feature>
<feature type="compositionally biased region" description="Low complexity" evidence="1">
    <location>
        <begin position="8"/>
        <end position="20"/>
    </location>
</feature>
<dbReference type="Proteomes" id="UP000094236">
    <property type="component" value="Unassembled WGS sequence"/>
</dbReference>
<dbReference type="AlphaFoldDB" id="A0A1E4TU46"/>
<feature type="domain" description="Fatty acid desaturase" evidence="3">
    <location>
        <begin position="114"/>
        <end position="382"/>
    </location>
</feature>
<evidence type="ECO:0000313" key="5">
    <source>
        <dbReference type="Proteomes" id="UP000094236"/>
    </source>
</evidence>
<accession>A0A1E4TU46</accession>
<dbReference type="PANTHER" id="PTHR32100">
    <property type="entry name" value="OMEGA-6 FATTY ACID DESATURASE, CHLOROPLASTIC"/>
    <property type="match status" value="1"/>
</dbReference>
<keyword evidence="2" id="KW-0472">Membrane</keyword>
<evidence type="ECO:0000256" key="1">
    <source>
        <dbReference type="SAM" id="MobiDB-lite"/>
    </source>
</evidence>
<gene>
    <name evidence="4" type="ORF">PACTADRAFT_50000</name>
</gene>
<dbReference type="GO" id="GO:0016491">
    <property type="term" value="F:oxidoreductase activity"/>
    <property type="evidence" value="ECO:0007669"/>
    <property type="project" value="InterPro"/>
</dbReference>
<dbReference type="InterPro" id="IPR012171">
    <property type="entry name" value="Fatty_acid_desaturase"/>
</dbReference>
<evidence type="ECO:0000256" key="2">
    <source>
        <dbReference type="SAM" id="Phobius"/>
    </source>
</evidence>
<dbReference type="STRING" id="669874.A0A1E4TU46"/>
<feature type="transmembrane region" description="Helical" evidence="2">
    <location>
        <begin position="257"/>
        <end position="277"/>
    </location>
</feature>
<reference evidence="5" key="1">
    <citation type="submission" date="2016-05" db="EMBL/GenBank/DDBJ databases">
        <title>Comparative genomics of biotechnologically important yeasts.</title>
        <authorList>
            <consortium name="DOE Joint Genome Institute"/>
            <person name="Riley R."/>
            <person name="Haridas S."/>
            <person name="Wolfe K.H."/>
            <person name="Lopes M.R."/>
            <person name="Hittinger C.T."/>
            <person name="Goker M."/>
            <person name="Salamov A."/>
            <person name="Wisecaver J."/>
            <person name="Long T.M."/>
            <person name="Aerts A.L."/>
            <person name="Barry K."/>
            <person name="Choi C."/>
            <person name="Clum A."/>
            <person name="Coughlan A.Y."/>
            <person name="Deshpande S."/>
            <person name="Douglass A.P."/>
            <person name="Hanson S.J."/>
            <person name="Klenk H.-P."/>
            <person name="Labutti K."/>
            <person name="Lapidus A."/>
            <person name="Lindquist E."/>
            <person name="Lipzen A."/>
            <person name="Meier-Kolthoff J.P."/>
            <person name="Ohm R.A."/>
            <person name="Otillar R.P."/>
            <person name="Pangilinan J."/>
            <person name="Peng Y."/>
            <person name="Rokas A."/>
            <person name="Rosa C.A."/>
            <person name="Scheuner C."/>
            <person name="Sibirny A.A."/>
            <person name="Slot J.C."/>
            <person name="Stielow J.B."/>
            <person name="Sun H."/>
            <person name="Kurtzman C.P."/>
            <person name="Blackwell M."/>
            <person name="Grigoriev I.V."/>
            <person name="Jeffries T.W."/>
        </authorList>
    </citation>
    <scope>NUCLEOTIDE SEQUENCE [LARGE SCALE GENOMIC DNA]</scope>
    <source>
        <strain evidence="5">NRRL Y-2460</strain>
    </source>
</reference>
<dbReference type="EMBL" id="KV454014">
    <property type="protein sequence ID" value="ODV95250.1"/>
    <property type="molecule type" value="Genomic_DNA"/>
</dbReference>
<dbReference type="GO" id="GO:0006629">
    <property type="term" value="P:lipid metabolic process"/>
    <property type="evidence" value="ECO:0007669"/>
    <property type="project" value="InterPro"/>
</dbReference>
<keyword evidence="5" id="KW-1185">Reference proteome</keyword>
<dbReference type="InterPro" id="IPR005804">
    <property type="entry name" value="FA_desaturase_dom"/>
</dbReference>
<dbReference type="OrthoDB" id="1461976at2759"/>
<keyword evidence="2" id="KW-0812">Transmembrane</keyword>
<feature type="transmembrane region" description="Helical" evidence="2">
    <location>
        <begin position="78"/>
        <end position="97"/>
    </location>
</feature>
<feature type="transmembrane region" description="Helical" evidence="2">
    <location>
        <begin position="104"/>
        <end position="128"/>
    </location>
</feature>
<dbReference type="Pfam" id="PF00487">
    <property type="entry name" value="FA_desaturase"/>
    <property type="match status" value="1"/>
</dbReference>
<sequence>MSAVIVTSNDGDGSNSNSNSRITSTQKRGNVASLKDENLTAIDTFGNVFNVPDFSIKDILQAIPKECYKRSAVKSLSFVLRDILAMVTIGSISYNYIELIPWKFARFCCWALNCWLLGLFGTGLWVLAHECGHQAFSDYGWLNDTVGWILHSYLLVPYFSWKFSHGKHHKATGHLTRDMVFVPATKDEFLAARNVSHLAELAEDSPIVALYELLAQQLGGWLMYLTSNVSGQPYSDVPFWKKNHFVPTAPLFDKKDYWFIWLSDLGILLQFLILYKWVNTFGWFNFTVFWFVPYILVNHWLVFITFLQHSDPTMPHYEAEQWTFARGAAATIDRDFGFVGKYIFHDIIETHVLHHYVSRIPFYNGRVGTEAIKKVMGKHYRYSNENMWKSLWKSGRYCQFVEGENGVKMYRNINGLGVAPADLQKK</sequence>
<dbReference type="CDD" id="cd03507">
    <property type="entry name" value="Delta12-FADS-like"/>
    <property type="match status" value="1"/>
</dbReference>
<protein>
    <recommendedName>
        <fullName evidence="3">Fatty acid desaturase domain-containing protein</fullName>
    </recommendedName>
</protein>
<feature type="region of interest" description="Disordered" evidence="1">
    <location>
        <begin position="1"/>
        <end position="29"/>
    </location>
</feature>
<evidence type="ECO:0000313" key="4">
    <source>
        <dbReference type="EMBL" id="ODV95250.1"/>
    </source>
</evidence>
<evidence type="ECO:0000259" key="3">
    <source>
        <dbReference type="Pfam" id="PF00487"/>
    </source>
</evidence>
<proteinExistence type="predicted"/>